<dbReference type="PROSITE" id="PS51257">
    <property type="entry name" value="PROKAR_LIPOPROTEIN"/>
    <property type="match status" value="1"/>
</dbReference>
<sequence>MQKQRKPWQVLGAAGALALVAGLAGCAQPGYGGYGNYSTAPPPTGYQQPGTNTYQAPAGSVFVGRVESIEPIQTTQGSSGILGTVIGGAAGGLLGHQIGGGSGQTVATIVGAVGGAVAGNQIEKRAGSNTSTAYRVNVRLDDGRVATVTQSNIGNLRVGDRARVANDMATAY</sequence>
<dbReference type="PANTHER" id="PTHR35603:SF2">
    <property type="entry name" value="OUTER MEMBRANE LIPOPROTEIN"/>
    <property type="match status" value="1"/>
</dbReference>
<accession>A0A482IQ62</accession>
<feature type="domain" description="Glycine zipper 2TM" evidence="4">
    <location>
        <begin position="82"/>
        <end position="123"/>
    </location>
</feature>
<comment type="subcellular location">
    <subcellularLocation>
        <location evidence="1">Membrane</location>
    </subcellularLocation>
</comment>
<dbReference type="InterPro" id="IPR008816">
    <property type="entry name" value="Gly_zipper_2TM_dom"/>
</dbReference>
<dbReference type="PANTHER" id="PTHR35603">
    <property type="match status" value="1"/>
</dbReference>
<evidence type="ECO:0000256" key="1">
    <source>
        <dbReference type="ARBA" id="ARBA00004370"/>
    </source>
</evidence>
<feature type="chain" id="PRO_5019803312" evidence="3">
    <location>
        <begin position="27"/>
        <end position="172"/>
    </location>
</feature>
<evidence type="ECO:0000256" key="2">
    <source>
        <dbReference type="ARBA" id="ARBA00023136"/>
    </source>
</evidence>
<dbReference type="OrthoDB" id="5954224at2"/>
<dbReference type="Proteomes" id="UP000253772">
    <property type="component" value="Chromosome c1"/>
</dbReference>
<dbReference type="EMBL" id="CP037900">
    <property type="protein sequence ID" value="QBP09020.1"/>
    <property type="molecule type" value="Genomic_DNA"/>
</dbReference>
<feature type="signal peptide" evidence="3">
    <location>
        <begin position="1"/>
        <end position="26"/>
    </location>
</feature>
<evidence type="ECO:0000256" key="3">
    <source>
        <dbReference type="SAM" id="SignalP"/>
    </source>
</evidence>
<name>A0A482IQ62_9BURK</name>
<proteinExistence type="predicted"/>
<dbReference type="InterPro" id="IPR051407">
    <property type="entry name" value="Bact_OM_lipoprot/Surf_antigen"/>
</dbReference>
<dbReference type="AlphaFoldDB" id="A0A482IQ62"/>
<keyword evidence="2" id="KW-0472">Membrane</keyword>
<dbReference type="Pfam" id="PF05433">
    <property type="entry name" value="Rick_17kDa_Anti"/>
    <property type="match status" value="1"/>
</dbReference>
<protein>
    <submittedName>
        <fullName evidence="5">Glycine zipper 2TM domain-containing protein</fullName>
    </submittedName>
</protein>
<dbReference type="GO" id="GO:0019867">
    <property type="term" value="C:outer membrane"/>
    <property type="evidence" value="ECO:0007669"/>
    <property type="project" value="InterPro"/>
</dbReference>
<keyword evidence="3" id="KW-0732">Signal</keyword>
<dbReference type="RefSeq" id="WP_017514972.1">
    <property type="nucleotide sequence ID" value="NZ_CP037900.1"/>
</dbReference>
<evidence type="ECO:0000313" key="6">
    <source>
        <dbReference type="Proteomes" id="UP000253772"/>
    </source>
</evidence>
<organism evidence="5 6">
    <name type="scientific">Cupriavidus metallidurans</name>
    <dbReference type="NCBI Taxonomy" id="119219"/>
    <lineage>
        <taxon>Bacteria</taxon>
        <taxon>Pseudomonadati</taxon>
        <taxon>Pseudomonadota</taxon>
        <taxon>Betaproteobacteria</taxon>
        <taxon>Burkholderiales</taxon>
        <taxon>Burkholderiaceae</taxon>
        <taxon>Cupriavidus</taxon>
    </lineage>
</organism>
<evidence type="ECO:0000259" key="4">
    <source>
        <dbReference type="Pfam" id="PF05433"/>
    </source>
</evidence>
<gene>
    <name evidence="5" type="ORF">DDF84_004235</name>
</gene>
<reference evidence="5 6" key="1">
    <citation type="submission" date="2019-03" db="EMBL/GenBank/DDBJ databases">
        <title>Comparative insights into the high quality Complete genome sequence of highly metal resistant Cupriavidus metallidurans strain BS1 isolated from a gold-copper mine.</title>
        <authorList>
            <person name="Mazhar H.S."/>
            <person name="Rensing C."/>
        </authorList>
    </citation>
    <scope>NUCLEOTIDE SEQUENCE [LARGE SCALE GENOMIC DNA]</scope>
    <source>
        <strain evidence="5 6">BS1</strain>
    </source>
</reference>
<evidence type="ECO:0000313" key="5">
    <source>
        <dbReference type="EMBL" id="QBP09020.1"/>
    </source>
</evidence>